<sequence>MTDSPDMETYPDTPGGRLLAAAAEMVAIERGERAPAVERVYDGPVLIEVRERGETTWRLADVCLEVDPADSHAVRDGLRQSQEGMAALLGVSVATVRNWDQGRRAPRGPASQLLRVAARHPGALLDLDRRSATA</sequence>
<evidence type="ECO:0008006" key="6">
    <source>
        <dbReference type="Google" id="ProtNLM"/>
    </source>
</evidence>
<dbReference type="PANTHER" id="PTHR36511:SF4">
    <property type="entry name" value="ANTITOXIN MQSA"/>
    <property type="match status" value="1"/>
</dbReference>
<keyword evidence="3" id="KW-0804">Transcription</keyword>
<dbReference type="RefSeq" id="WP_311665838.1">
    <property type="nucleotide sequence ID" value="NZ_JAVRHT010000059.1"/>
</dbReference>
<dbReference type="Proteomes" id="UP001267426">
    <property type="component" value="Unassembled WGS sequence"/>
</dbReference>
<dbReference type="InterPro" id="IPR001387">
    <property type="entry name" value="Cro/C1-type_HTH"/>
</dbReference>
<comment type="caution">
    <text evidence="4">The sequence shown here is derived from an EMBL/GenBank/DDBJ whole genome shotgun (WGS) entry which is preliminary data.</text>
</comment>
<keyword evidence="2" id="KW-0238">DNA-binding</keyword>
<reference evidence="4 5" key="1">
    <citation type="submission" date="2023-09" db="EMBL/GenBank/DDBJ databases">
        <authorList>
            <person name="Rey-Velasco X."/>
        </authorList>
    </citation>
    <scope>NUCLEOTIDE SEQUENCE [LARGE SCALE GENOMIC DNA]</scope>
    <source>
        <strain evidence="4 5">F394</strain>
    </source>
</reference>
<dbReference type="Gene3D" id="1.10.260.40">
    <property type="entry name" value="lambda repressor-like DNA-binding domains"/>
    <property type="match status" value="1"/>
</dbReference>
<dbReference type="InterPro" id="IPR052359">
    <property type="entry name" value="HTH-type_reg/antitoxin"/>
</dbReference>
<proteinExistence type="predicted"/>
<organism evidence="4 5">
    <name type="scientific">Rubrivirga litoralis</name>
    <dbReference type="NCBI Taxonomy" id="3075598"/>
    <lineage>
        <taxon>Bacteria</taxon>
        <taxon>Pseudomonadati</taxon>
        <taxon>Rhodothermota</taxon>
        <taxon>Rhodothermia</taxon>
        <taxon>Rhodothermales</taxon>
        <taxon>Rubricoccaceae</taxon>
        <taxon>Rubrivirga</taxon>
    </lineage>
</organism>
<evidence type="ECO:0000256" key="3">
    <source>
        <dbReference type="ARBA" id="ARBA00023163"/>
    </source>
</evidence>
<dbReference type="CDD" id="cd00093">
    <property type="entry name" value="HTH_XRE"/>
    <property type="match status" value="1"/>
</dbReference>
<name>A0ABU3BV81_9BACT</name>
<keyword evidence="1" id="KW-0805">Transcription regulation</keyword>
<evidence type="ECO:0000313" key="4">
    <source>
        <dbReference type="EMBL" id="MDT0633187.1"/>
    </source>
</evidence>
<evidence type="ECO:0000256" key="1">
    <source>
        <dbReference type="ARBA" id="ARBA00023015"/>
    </source>
</evidence>
<dbReference type="EMBL" id="JAVRHT010000059">
    <property type="protein sequence ID" value="MDT0633187.1"/>
    <property type="molecule type" value="Genomic_DNA"/>
</dbReference>
<protein>
    <recommendedName>
        <fullName evidence="6">Transcriptional regulator</fullName>
    </recommendedName>
</protein>
<dbReference type="SUPFAM" id="SSF47413">
    <property type="entry name" value="lambda repressor-like DNA-binding domains"/>
    <property type="match status" value="1"/>
</dbReference>
<dbReference type="InterPro" id="IPR010982">
    <property type="entry name" value="Lambda_DNA-bd_dom_sf"/>
</dbReference>
<evidence type="ECO:0000256" key="2">
    <source>
        <dbReference type="ARBA" id="ARBA00023125"/>
    </source>
</evidence>
<evidence type="ECO:0000313" key="5">
    <source>
        <dbReference type="Proteomes" id="UP001267426"/>
    </source>
</evidence>
<dbReference type="PANTHER" id="PTHR36511">
    <property type="entry name" value="MERR FAMILY BACTERIAL REGULATORY PROTEIN"/>
    <property type="match status" value="1"/>
</dbReference>
<gene>
    <name evidence="4" type="ORF">RM540_15640</name>
</gene>
<keyword evidence="5" id="KW-1185">Reference proteome</keyword>
<accession>A0ABU3BV81</accession>